<dbReference type="Proteomes" id="UP001228690">
    <property type="component" value="Chromosome"/>
</dbReference>
<comment type="similarity">
    <text evidence="2 5">Belongs to the bacterial histone-like protein family.</text>
</comment>
<evidence type="ECO:0000256" key="3">
    <source>
        <dbReference type="ARBA" id="ARBA00023067"/>
    </source>
</evidence>
<dbReference type="RefSeq" id="WP_326928647.1">
    <property type="nucleotide sequence ID" value="NZ_CP123443.1"/>
</dbReference>
<evidence type="ECO:0000313" key="7">
    <source>
        <dbReference type="Proteomes" id="UP001228690"/>
    </source>
</evidence>
<dbReference type="SUPFAM" id="SSF47729">
    <property type="entry name" value="IHF-like DNA-binding proteins"/>
    <property type="match status" value="1"/>
</dbReference>
<gene>
    <name evidence="6" type="ORF">P0082_04760</name>
</gene>
<dbReference type="PANTHER" id="PTHR33175:SF3">
    <property type="entry name" value="DNA-BINDING PROTEIN HU-BETA"/>
    <property type="match status" value="1"/>
</dbReference>
<name>A0ABY8MK73_9SPIO</name>
<dbReference type="InterPro" id="IPR000119">
    <property type="entry name" value="Hist_DNA-bd"/>
</dbReference>
<dbReference type="CDD" id="cd13831">
    <property type="entry name" value="HU"/>
    <property type="match status" value="1"/>
</dbReference>
<sequence>MERSFLMNKKELIEDMAKESGLSRGNCEKALSAFQDSVIGALKKSDSVTLVGFGTFKVVSRASRQGRNPSTGETLTIAARKVAKFVVGKTLKDIIK</sequence>
<dbReference type="InterPro" id="IPR010992">
    <property type="entry name" value="IHF-like_DNA-bd_dom_sf"/>
</dbReference>
<keyword evidence="7" id="KW-1185">Reference proteome</keyword>
<dbReference type="InterPro" id="IPR020816">
    <property type="entry name" value="Histone-like_DNA-bd_CS"/>
</dbReference>
<protein>
    <submittedName>
        <fullName evidence="6">HU family DNA-binding protein</fullName>
    </submittedName>
</protein>
<dbReference type="EMBL" id="CP123443">
    <property type="protein sequence ID" value="WGK70439.1"/>
    <property type="molecule type" value="Genomic_DNA"/>
</dbReference>
<dbReference type="PANTHER" id="PTHR33175">
    <property type="entry name" value="DNA-BINDING PROTEIN HU"/>
    <property type="match status" value="1"/>
</dbReference>
<accession>A0ABY8MK73</accession>
<dbReference type="PROSITE" id="PS00045">
    <property type="entry name" value="HISTONE_LIKE"/>
    <property type="match status" value="1"/>
</dbReference>
<dbReference type="GO" id="GO:0003677">
    <property type="term" value="F:DNA binding"/>
    <property type="evidence" value="ECO:0007669"/>
    <property type="project" value="UniProtKB-KW"/>
</dbReference>
<dbReference type="SMART" id="SM00411">
    <property type="entry name" value="BHL"/>
    <property type="match status" value="1"/>
</dbReference>
<proteinExistence type="inferred from homology"/>
<evidence type="ECO:0000256" key="2">
    <source>
        <dbReference type="ARBA" id="ARBA00010529"/>
    </source>
</evidence>
<evidence type="ECO:0000313" key="6">
    <source>
        <dbReference type="EMBL" id="WGK70439.1"/>
    </source>
</evidence>
<organism evidence="6 7">
    <name type="scientific">Candidatus Haliotispira prima</name>
    <dbReference type="NCBI Taxonomy" id="3034016"/>
    <lineage>
        <taxon>Bacteria</taxon>
        <taxon>Pseudomonadati</taxon>
        <taxon>Spirochaetota</taxon>
        <taxon>Spirochaetia</taxon>
        <taxon>Spirochaetales</taxon>
        <taxon>Spirochaetaceae</taxon>
        <taxon>Candidatus Haliotispira</taxon>
    </lineage>
</organism>
<dbReference type="Pfam" id="PF00216">
    <property type="entry name" value="Bac_DNA_binding"/>
    <property type="match status" value="1"/>
</dbReference>
<evidence type="ECO:0000256" key="1">
    <source>
        <dbReference type="ARBA" id="ARBA00003819"/>
    </source>
</evidence>
<evidence type="ECO:0000256" key="4">
    <source>
        <dbReference type="ARBA" id="ARBA00023125"/>
    </source>
</evidence>
<dbReference type="PRINTS" id="PR01727">
    <property type="entry name" value="DNABINDINGHU"/>
</dbReference>
<evidence type="ECO:0000256" key="5">
    <source>
        <dbReference type="RuleBase" id="RU003939"/>
    </source>
</evidence>
<keyword evidence="4 6" id="KW-0238">DNA-binding</keyword>
<keyword evidence="3" id="KW-0226">DNA condensation</keyword>
<dbReference type="Gene3D" id="4.10.520.10">
    <property type="entry name" value="IHF-like DNA-binding proteins"/>
    <property type="match status" value="1"/>
</dbReference>
<comment type="function">
    <text evidence="1">Histone-like DNA-binding protein which is capable of wrapping DNA to stabilize it, and thus to prevent its denaturation under extreme environmental conditions.</text>
</comment>
<reference evidence="6 7" key="1">
    <citation type="submission" date="2023-04" db="EMBL/GenBank/DDBJ databases">
        <title>Spirochaete genome identified in red abalone sample constitutes a novel genus.</title>
        <authorList>
            <person name="Sharma S.P."/>
            <person name="Purcell C.M."/>
            <person name="Hyde J.R."/>
            <person name="Severin A.J."/>
        </authorList>
    </citation>
    <scope>NUCLEOTIDE SEQUENCE [LARGE SCALE GENOMIC DNA]</scope>
    <source>
        <strain evidence="6 7">SP-2023</strain>
    </source>
</reference>